<feature type="binding site" evidence="5">
    <location>
        <position position="69"/>
    </location>
    <ligand>
        <name>chlorophyll a</name>
        <dbReference type="ChEBI" id="CHEBI:58416"/>
        <label>1</label>
    </ligand>
</feature>
<comment type="caution">
    <text evidence="6">The sequence shown here is derived from an EMBL/GenBank/DDBJ whole genome shotgun (WGS) entry which is preliminary data.</text>
</comment>
<evidence type="ECO:0000256" key="5">
    <source>
        <dbReference type="PIRSR" id="PIRSR601344-1"/>
    </source>
</evidence>
<dbReference type="AlphaFoldDB" id="A0A813K8Z5"/>
<reference evidence="6" key="1">
    <citation type="submission" date="2021-02" db="EMBL/GenBank/DDBJ databases">
        <authorList>
            <person name="Dougan E. K."/>
            <person name="Rhodes N."/>
            <person name="Thang M."/>
            <person name="Chan C."/>
        </authorList>
    </citation>
    <scope>NUCLEOTIDE SEQUENCE</scope>
</reference>
<protein>
    <submittedName>
        <fullName evidence="6">Uncharacterized protein</fullName>
    </submittedName>
</protein>
<gene>
    <name evidence="6" type="ORF">PGLA2088_LOCUS29413</name>
</gene>
<evidence type="ECO:0000256" key="1">
    <source>
        <dbReference type="ARBA" id="ARBA00004229"/>
    </source>
</evidence>
<feature type="binding site" evidence="5">
    <location>
        <position position="66"/>
    </location>
    <ligand>
        <name>chlorophyll a</name>
        <dbReference type="ChEBI" id="CHEBI:58416"/>
        <label>1</label>
    </ligand>
</feature>
<feature type="binding site" description="axial binding residue" evidence="5">
    <location>
        <position position="129"/>
    </location>
    <ligand>
        <name>chlorophyll b</name>
        <dbReference type="ChEBI" id="CHEBI:61721"/>
        <label>1</label>
    </ligand>
    <ligandPart>
        <name>Mg</name>
        <dbReference type="ChEBI" id="CHEBI:25107"/>
    </ligandPart>
</feature>
<dbReference type="GO" id="GO:0009507">
    <property type="term" value="C:chloroplast"/>
    <property type="evidence" value="ECO:0007669"/>
    <property type="project" value="UniProtKB-SubCell"/>
</dbReference>
<dbReference type="GO" id="GO:0016168">
    <property type="term" value="F:chlorophyll binding"/>
    <property type="evidence" value="ECO:0007669"/>
    <property type="project" value="UniProtKB-KW"/>
</dbReference>
<dbReference type="PANTHER" id="PTHR21649">
    <property type="entry name" value="CHLOROPHYLL A/B BINDING PROTEIN"/>
    <property type="match status" value="1"/>
</dbReference>
<evidence type="ECO:0000313" key="6">
    <source>
        <dbReference type="EMBL" id="CAE8695567.1"/>
    </source>
</evidence>
<evidence type="ECO:0000256" key="2">
    <source>
        <dbReference type="ARBA" id="ARBA00022528"/>
    </source>
</evidence>
<keyword evidence="5" id="KW-0148">Chlorophyll</keyword>
<dbReference type="InterPro" id="IPR022796">
    <property type="entry name" value="Chloroa_b-bind"/>
</dbReference>
<accession>A0A813K8Z5</accession>
<keyword evidence="5" id="KW-0157">Chromophore</keyword>
<dbReference type="GO" id="GO:0009765">
    <property type="term" value="P:photosynthesis, light harvesting"/>
    <property type="evidence" value="ECO:0007669"/>
    <property type="project" value="InterPro"/>
</dbReference>
<feature type="binding site" description="axial binding residue" evidence="5">
    <location>
        <position position="176"/>
    </location>
    <ligand>
        <name>chlorophyll b</name>
        <dbReference type="ChEBI" id="CHEBI:61721"/>
        <label>3</label>
    </ligand>
    <ligandPart>
        <name>Mg</name>
        <dbReference type="ChEBI" id="CHEBI:25107"/>
    </ligandPart>
</feature>
<evidence type="ECO:0000313" key="7">
    <source>
        <dbReference type="Proteomes" id="UP000626109"/>
    </source>
</evidence>
<comment type="subcellular location">
    <subcellularLocation>
        <location evidence="1">Plastid</location>
        <location evidence="1">Chloroplast</location>
    </subcellularLocation>
</comment>
<sequence>MMAIIGMFFQDGLTGSAWGDWALYTDSPLRAFESELGVQGPIGFWDPLGFTKGGDAASFRRRRFVELKHGRQAMLACIGYIVPEYYRWDAFLSPSQNLKFADVPSGLAALSKVPGSGWAQMIAFAGSVELFQYVDEPDRAPGDFRNAGALGIPNGFVTITDPEILQLRAQELKHGRVAMAAILGWFHVAAGYMVTQLPMGGMWQLVFTILCVEWAVTYVCKPNEKRPWDIFGWSDVVADEEFPDWKKAQLQELNNGRLAMLGIVGLVVQDAMFGDYAAGIGQACFGAEMCKNFDKDAFEFWPVLPSAPYNWPALYPHVNVVDAWLPK</sequence>
<dbReference type="Gene3D" id="1.10.3460.10">
    <property type="entry name" value="Chlorophyll a/b binding protein domain"/>
    <property type="match status" value="2"/>
</dbReference>
<dbReference type="InterPro" id="IPR001344">
    <property type="entry name" value="Chloro_AB-bd_pln"/>
</dbReference>
<dbReference type="SUPFAM" id="SSF103511">
    <property type="entry name" value="Chlorophyll a-b binding protein"/>
    <property type="match status" value="2"/>
</dbReference>
<proteinExistence type="predicted"/>
<feature type="binding site" evidence="5">
    <location>
        <position position="45"/>
    </location>
    <ligand>
        <name>chlorophyll a</name>
        <dbReference type="ChEBI" id="CHEBI:58416"/>
        <label>1</label>
    </ligand>
</feature>
<dbReference type="Pfam" id="PF00504">
    <property type="entry name" value="Chloroa_b-bind"/>
    <property type="match status" value="1"/>
</dbReference>
<evidence type="ECO:0000256" key="3">
    <source>
        <dbReference type="ARBA" id="ARBA00022531"/>
    </source>
</evidence>
<organism evidence="6 7">
    <name type="scientific">Polarella glacialis</name>
    <name type="common">Dinoflagellate</name>
    <dbReference type="NCBI Taxonomy" id="89957"/>
    <lineage>
        <taxon>Eukaryota</taxon>
        <taxon>Sar</taxon>
        <taxon>Alveolata</taxon>
        <taxon>Dinophyceae</taxon>
        <taxon>Suessiales</taxon>
        <taxon>Suessiaceae</taxon>
        <taxon>Polarella</taxon>
    </lineage>
</organism>
<evidence type="ECO:0000256" key="4">
    <source>
        <dbReference type="ARBA" id="ARBA00022640"/>
    </source>
</evidence>
<keyword evidence="4" id="KW-0934">Plastid</keyword>
<feature type="binding site" description="axial binding residue" evidence="5">
    <location>
        <position position="71"/>
    </location>
    <ligand>
        <name>chlorophyll b</name>
        <dbReference type="ChEBI" id="CHEBI:61721"/>
        <label>1</label>
    </ligand>
    <ligandPart>
        <name>Mg</name>
        <dbReference type="ChEBI" id="CHEBI:25107"/>
    </ligandPart>
</feature>
<feature type="binding site" evidence="5">
    <location>
        <position position="96"/>
    </location>
    <ligand>
        <name>chlorophyll a</name>
        <dbReference type="ChEBI" id="CHEBI:58416"/>
        <label>1</label>
    </ligand>
</feature>
<dbReference type="Proteomes" id="UP000626109">
    <property type="component" value="Unassembled WGS sequence"/>
</dbReference>
<dbReference type="EMBL" id="CAJNNW010028305">
    <property type="protein sequence ID" value="CAE8695567.1"/>
    <property type="molecule type" value="Genomic_DNA"/>
</dbReference>
<feature type="binding site" evidence="5">
    <location>
        <position position="171"/>
    </location>
    <ligand>
        <name>chlorophyll a</name>
        <dbReference type="ChEBI" id="CHEBI:58416"/>
        <label>1</label>
    </ligand>
</feature>
<keyword evidence="2" id="KW-0150">Chloroplast</keyword>
<name>A0A813K8Z5_POLGL</name>
<dbReference type="GO" id="GO:0016020">
    <property type="term" value="C:membrane"/>
    <property type="evidence" value="ECO:0007669"/>
    <property type="project" value="InterPro"/>
</dbReference>
<keyword evidence="3" id="KW-0602">Photosynthesis</keyword>